<proteinExistence type="predicted"/>
<dbReference type="Pfam" id="PF00326">
    <property type="entry name" value="Peptidase_S9"/>
    <property type="match status" value="1"/>
</dbReference>
<keyword evidence="1" id="KW-0732">Signal</keyword>
<feature type="signal peptide" evidence="1">
    <location>
        <begin position="1"/>
        <end position="19"/>
    </location>
</feature>
<evidence type="ECO:0000313" key="3">
    <source>
        <dbReference type="EMBL" id="MCE2594361.1"/>
    </source>
</evidence>
<keyword evidence="4" id="KW-1185">Reference proteome</keyword>
<comment type="caution">
    <text evidence="3">The sequence shown here is derived from an EMBL/GenBank/DDBJ whole genome shotgun (WGS) entry which is preliminary data.</text>
</comment>
<evidence type="ECO:0000259" key="2">
    <source>
        <dbReference type="Pfam" id="PF00326"/>
    </source>
</evidence>
<dbReference type="PANTHER" id="PTHR43265">
    <property type="entry name" value="ESTERASE ESTD"/>
    <property type="match status" value="1"/>
</dbReference>
<dbReference type="Gene3D" id="3.40.50.1820">
    <property type="entry name" value="alpha/beta hydrolase"/>
    <property type="match status" value="1"/>
</dbReference>
<dbReference type="InterPro" id="IPR001375">
    <property type="entry name" value="Peptidase_S9_cat"/>
</dbReference>
<name>A0ABS8W5W1_9GAMM</name>
<sequence>MKYRLLAILLMAFNINALADSVDATTLTTNRADGTKINYYLIDQKEDSKSDTLLLILQGSDCNSALNIKSIFTDYKNIWPQSDLLLIEKYGIDKSLVYSADAERKDCPTAYLKKDNPKQRVEDIAAVLSTINKERNYDNLVVIGGSEGAVIANLLAASNHDVDATISFNGGGQWFIDDVLHSISSEQTDVDKTKESVEGFKGFAQHILNSEPFDIEVSGHGYNWWRQMLSIDQLSTLKSVNTPLLIVQGGIDKSVSPQKVTDMMSELQKSGKENIEFRFYENLDHRFNNSAGQEQLANVITDMNSWLKKTLNADQTHE</sequence>
<evidence type="ECO:0000256" key="1">
    <source>
        <dbReference type="SAM" id="SignalP"/>
    </source>
</evidence>
<dbReference type="InterPro" id="IPR053145">
    <property type="entry name" value="AB_hydrolase_Est10"/>
</dbReference>
<feature type="chain" id="PRO_5046899308" evidence="1">
    <location>
        <begin position="20"/>
        <end position="318"/>
    </location>
</feature>
<dbReference type="SUPFAM" id="SSF53474">
    <property type="entry name" value="alpha/beta-Hydrolases"/>
    <property type="match status" value="1"/>
</dbReference>
<gene>
    <name evidence="3" type="ORF">K6Y31_05995</name>
</gene>
<dbReference type="EMBL" id="JAIMJA010000005">
    <property type="protein sequence ID" value="MCE2594361.1"/>
    <property type="molecule type" value="Genomic_DNA"/>
</dbReference>
<evidence type="ECO:0000313" key="4">
    <source>
        <dbReference type="Proteomes" id="UP001201273"/>
    </source>
</evidence>
<dbReference type="RefSeq" id="WP_233051908.1">
    <property type="nucleotide sequence ID" value="NZ_JAIMJA010000005.1"/>
</dbReference>
<dbReference type="PANTHER" id="PTHR43265:SF1">
    <property type="entry name" value="ESTERASE ESTD"/>
    <property type="match status" value="1"/>
</dbReference>
<protein>
    <submittedName>
        <fullName evidence="3">S9 family peptidase</fullName>
    </submittedName>
</protein>
<accession>A0ABS8W5W1</accession>
<dbReference type="Proteomes" id="UP001201273">
    <property type="component" value="Unassembled WGS sequence"/>
</dbReference>
<organism evidence="3 4">
    <name type="scientific">Motilimonas cestriensis</name>
    <dbReference type="NCBI Taxonomy" id="2742685"/>
    <lineage>
        <taxon>Bacteria</taxon>
        <taxon>Pseudomonadati</taxon>
        <taxon>Pseudomonadota</taxon>
        <taxon>Gammaproteobacteria</taxon>
        <taxon>Alteromonadales</taxon>
        <taxon>Alteromonadales genera incertae sedis</taxon>
        <taxon>Motilimonas</taxon>
    </lineage>
</organism>
<dbReference type="InterPro" id="IPR029058">
    <property type="entry name" value="AB_hydrolase_fold"/>
</dbReference>
<feature type="domain" description="Peptidase S9 prolyl oligopeptidase catalytic" evidence="2">
    <location>
        <begin position="210"/>
        <end position="312"/>
    </location>
</feature>
<reference evidence="3 4" key="1">
    <citation type="journal article" date="2022" name="Environ. Microbiol. Rep.">
        <title>Eco-phylogenetic analyses reveal divergent evolution of vitamin B12 metabolism in the marine bacterial family 'Psychromonadaceae'.</title>
        <authorList>
            <person name="Jin X."/>
            <person name="Yang Y."/>
            <person name="Cao H."/>
            <person name="Gao B."/>
            <person name="Zhao Z."/>
        </authorList>
    </citation>
    <scope>NUCLEOTIDE SEQUENCE [LARGE SCALE GENOMIC DNA]</scope>
    <source>
        <strain evidence="3 4">MKS20</strain>
    </source>
</reference>